<evidence type="ECO:0000256" key="5">
    <source>
        <dbReference type="ARBA" id="ARBA00022670"/>
    </source>
</evidence>
<dbReference type="InterPro" id="IPR001264">
    <property type="entry name" value="Glyco_trans_51"/>
</dbReference>
<keyword evidence="13" id="KW-1133">Transmembrane helix</keyword>
<reference evidence="16 17" key="1">
    <citation type="submission" date="2020-03" db="EMBL/GenBank/DDBJ databases">
        <title>Roseomonas selenitidurans sp. nov. isolated from soil.</title>
        <authorList>
            <person name="Liu H."/>
        </authorList>
    </citation>
    <scope>NUCLEOTIDE SEQUENCE [LARGE SCALE GENOMIC DNA]</scope>
    <source>
        <strain evidence="16 17">JCM 15073</strain>
    </source>
</reference>
<keyword evidence="17" id="KW-1185">Reference proteome</keyword>
<keyword evidence="7" id="KW-0808">Transferase</keyword>
<evidence type="ECO:0000256" key="13">
    <source>
        <dbReference type="SAM" id="Phobius"/>
    </source>
</evidence>
<dbReference type="Gene3D" id="3.40.710.10">
    <property type="entry name" value="DD-peptidase/beta-lactamase superfamily"/>
    <property type="match status" value="1"/>
</dbReference>
<keyword evidence="5" id="KW-0645">Protease</keyword>
<comment type="pathway">
    <text evidence="1">Cell wall biogenesis; peptidoglycan biosynthesis.</text>
</comment>
<name>A0ABX1EYF4_9PROT</name>
<gene>
    <name evidence="16" type="ORF">HB662_10050</name>
</gene>
<comment type="catalytic activity">
    <reaction evidence="11">
        <text>[GlcNAc-(1-&gt;4)-Mur2Ac(oyl-L-Ala-gamma-D-Glu-L-Lys-D-Ala-D-Ala)](n)-di-trans,octa-cis-undecaprenyl diphosphate + beta-D-GlcNAc-(1-&gt;4)-Mur2Ac(oyl-L-Ala-gamma-D-Glu-L-Lys-D-Ala-D-Ala)-di-trans,octa-cis-undecaprenyl diphosphate = [GlcNAc-(1-&gt;4)-Mur2Ac(oyl-L-Ala-gamma-D-Glu-L-Lys-D-Ala-D-Ala)](n+1)-di-trans,octa-cis-undecaprenyl diphosphate + di-trans,octa-cis-undecaprenyl diphosphate + H(+)</text>
        <dbReference type="Rhea" id="RHEA:23708"/>
        <dbReference type="Rhea" id="RHEA-COMP:9602"/>
        <dbReference type="Rhea" id="RHEA-COMP:9603"/>
        <dbReference type="ChEBI" id="CHEBI:15378"/>
        <dbReference type="ChEBI" id="CHEBI:58405"/>
        <dbReference type="ChEBI" id="CHEBI:60033"/>
        <dbReference type="ChEBI" id="CHEBI:78435"/>
        <dbReference type="EC" id="2.4.99.28"/>
    </reaction>
</comment>
<evidence type="ECO:0000256" key="4">
    <source>
        <dbReference type="ARBA" id="ARBA00022645"/>
    </source>
</evidence>
<keyword evidence="9" id="KW-0511">Multifunctional enzyme</keyword>
<organism evidence="16 17">
    <name type="scientific">Falsiroseomonas frigidaquae</name>
    <dbReference type="NCBI Taxonomy" id="487318"/>
    <lineage>
        <taxon>Bacteria</taxon>
        <taxon>Pseudomonadati</taxon>
        <taxon>Pseudomonadota</taxon>
        <taxon>Alphaproteobacteria</taxon>
        <taxon>Acetobacterales</taxon>
        <taxon>Roseomonadaceae</taxon>
        <taxon>Falsiroseomonas</taxon>
    </lineage>
</organism>
<dbReference type="Proteomes" id="UP000765160">
    <property type="component" value="Unassembled WGS sequence"/>
</dbReference>
<keyword evidence="8" id="KW-0378">Hydrolase</keyword>
<dbReference type="Pfam" id="PF00912">
    <property type="entry name" value="Transgly"/>
    <property type="match status" value="1"/>
</dbReference>
<dbReference type="Gene3D" id="1.10.3810.10">
    <property type="entry name" value="Biosynthetic peptidoglycan transglycosylase-like"/>
    <property type="match status" value="1"/>
</dbReference>
<keyword evidence="6" id="KW-0328">Glycosyltransferase</keyword>
<comment type="similarity">
    <text evidence="3">In the N-terminal section; belongs to the glycosyltransferase 51 family.</text>
</comment>
<dbReference type="InterPro" id="IPR036950">
    <property type="entry name" value="PBP_transglycosylase"/>
</dbReference>
<feature type="transmembrane region" description="Helical" evidence="13">
    <location>
        <begin position="50"/>
        <end position="75"/>
    </location>
</feature>
<evidence type="ECO:0000256" key="9">
    <source>
        <dbReference type="ARBA" id="ARBA00023268"/>
    </source>
</evidence>
<comment type="caution">
    <text evidence="16">The sequence shown here is derived from an EMBL/GenBank/DDBJ whole genome shotgun (WGS) entry which is preliminary data.</text>
</comment>
<dbReference type="SUPFAM" id="SSF56601">
    <property type="entry name" value="beta-lactamase/transpeptidase-like"/>
    <property type="match status" value="1"/>
</dbReference>
<evidence type="ECO:0000313" key="17">
    <source>
        <dbReference type="Proteomes" id="UP000765160"/>
    </source>
</evidence>
<evidence type="ECO:0000256" key="12">
    <source>
        <dbReference type="SAM" id="MobiDB-lite"/>
    </source>
</evidence>
<evidence type="ECO:0000256" key="6">
    <source>
        <dbReference type="ARBA" id="ARBA00022676"/>
    </source>
</evidence>
<evidence type="ECO:0000256" key="11">
    <source>
        <dbReference type="ARBA" id="ARBA00049902"/>
    </source>
</evidence>
<dbReference type="Pfam" id="PF00905">
    <property type="entry name" value="Transpeptidase"/>
    <property type="match status" value="1"/>
</dbReference>
<dbReference type="EC" id="2.4.99.28" evidence="10"/>
<keyword evidence="13" id="KW-0812">Transmembrane</keyword>
<protein>
    <recommendedName>
        <fullName evidence="10">peptidoglycan glycosyltransferase</fullName>
        <ecNumber evidence="10">2.4.99.28</ecNumber>
    </recommendedName>
</protein>
<evidence type="ECO:0000259" key="14">
    <source>
        <dbReference type="Pfam" id="PF00905"/>
    </source>
</evidence>
<dbReference type="InterPro" id="IPR050396">
    <property type="entry name" value="Glycosyltr_51/Transpeptidase"/>
</dbReference>
<keyword evidence="13" id="KW-0472">Membrane</keyword>
<keyword evidence="4" id="KW-0121">Carboxypeptidase</keyword>
<evidence type="ECO:0000256" key="3">
    <source>
        <dbReference type="ARBA" id="ARBA00007739"/>
    </source>
</evidence>
<accession>A0ABX1EYF4</accession>
<dbReference type="SUPFAM" id="SSF53955">
    <property type="entry name" value="Lysozyme-like"/>
    <property type="match status" value="1"/>
</dbReference>
<proteinExistence type="inferred from homology"/>
<dbReference type="InterPro" id="IPR023346">
    <property type="entry name" value="Lysozyme-like_dom_sf"/>
</dbReference>
<feature type="domain" description="Glycosyl transferase family 51" evidence="15">
    <location>
        <begin position="101"/>
        <end position="273"/>
    </location>
</feature>
<dbReference type="EMBL" id="JAAVTX010000003">
    <property type="protein sequence ID" value="NKE45122.1"/>
    <property type="molecule type" value="Genomic_DNA"/>
</dbReference>
<comment type="similarity">
    <text evidence="2">In the C-terminal section; belongs to the transpeptidase family.</text>
</comment>
<dbReference type="InterPro" id="IPR001460">
    <property type="entry name" value="PCN-bd_Tpept"/>
</dbReference>
<evidence type="ECO:0000256" key="7">
    <source>
        <dbReference type="ARBA" id="ARBA00022679"/>
    </source>
</evidence>
<evidence type="ECO:0000259" key="15">
    <source>
        <dbReference type="Pfam" id="PF00912"/>
    </source>
</evidence>
<evidence type="ECO:0000256" key="10">
    <source>
        <dbReference type="ARBA" id="ARBA00044770"/>
    </source>
</evidence>
<evidence type="ECO:0000313" key="16">
    <source>
        <dbReference type="EMBL" id="NKE45122.1"/>
    </source>
</evidence>
<dbReference type="NCBIfam" id="TIGR02074">
    <property type="entry name" value="PBP_1a_fam"/>
    <property type="match status" value="1"/>
</dbReference>
<dbReference type="PANTHER" id="PTHR32282">
    <property type="entry name" value="BINDING PROTEIN TRANSPEPTIDASE, PUTATIVE-RELATED"/>
    <property type="match status" value="1"/>
</dbReference>
<evidence type="ECO:0000256" key="1">
    <source>
        <dbReference type="ARBA" id="ARBA00004752"/>
    </source>
</evidence>
<evidence type="ECO:0000256" key="2">
    <source>
        <dbReference type="ARBA" id="ARBA00007090"/>
    </source>
</evidence>
<evidence type="ECO:0000256" key="8">
    <source>
        <dbReference type="ARBA" id="ARBA00022801"/>
    </source>
</evidence>
<dbReference type="InterPro" id="IPR012338">
    <property type="entry name" value="Beta-lactam/transpept-like"/>
</dbReference>
<feature type="domain" description="Penicillin-binding protein transpeptidase" evidence="14">
    <location>
        <begin position="356"/>
        <end position="589"/>
    </location>
</feature>
<dbReference type="PANTHER" id="PTHR32282:SF33">
    <property type="entry name" value="PEPTIDOGLYCAN GLYCOSYLTRANSFERASE"/>
    <property type="match status" value="1"/>
</dbReference>
<sequence length="644" mass="67810">MARTARPRTAAPRPRPAAPAAAPARPGPGRAAVAGSAPARAGVGRRRAWFWLRLLVLVTIWGSLALAAVLLVLVWDLPRTDLALSQTRRAGVTLEAANGAIIATSGDVHGQIVRLPALPAHLPAALLAIEDRRFYQHLGLDPIGIARAAWVNWSTGQISQGGSTLTQQLAKNLFLTPERSFRRKAQEAVMALWLEWRFSKDELLEIYLNRVYLGAGAFGMDAAARLYFGIPATRLNLWQSAVLAGLPKAPSRLNPRTAPEAAAGRAAEVLGAMVEVGTITQREATLAAESIRIPPRPSRDSGWFADWALDDLGARFPGNADLVLRTSLDLRIQAVVEQRLEALLAGPGARAGVGQGAVVVMQAETGHVRAMAGGRDYRQSQFNRATQARRQPGSAFKPFVFLTALEAGMGPGDGVADGPINLGGWRPGNGAWRSQGQITLEEALTHSVNTAAVRVLARGGGARAANATAQRFGLPGPFPRDATLALGTGEVTLLDLVAAYAPFANGGLLPEPRGLVSARADGQAVAAGRPTLLRVTTPEYAAAMRQMLESVVTRGTGRAAQPPGGRQVAGKTGTTQDFRDAWFIGFTAAPPGTGGGTLVLGVWLGNDDATPMADVRGGTLPARLFRDILETLVRPSPGAASLSR</sequence>
<feature type="region of interest" description="Disordered" evidence="12">
    <location>
        <begin position="1"/>
        <end position="36"/>
    </location>
</feature>